<feature type="region of interest" description="Disordered" evidence="1">
    <location>
        <begin position="355"/>
        <end position="391"/>
    </location>
</feature>
<evidence type="ECO:0000313" key="3">
    <source>
        <dbReference type="Proteomes" id="UP001164746"/>
    </source>
</evidence>
<feature type="compositionally biased region" description="Basic and acidic residues" evidence="1">
    <location>
        <begin position="961"/>
        <end position="977"/>
    </location>
</feature>
<feature type="compositionally biased region" description="Polar residues" evidence="1">
    <location>
        <begin position="1048"/>
        <end position="1067"/>
    </location>
</feature>
<organism evidence="2 3">
    <name type="scientific">Mya arenaria</name>
    <name type="common">Soft-shell clam</name>
    <dbReference type="NCBI Taxonomy" id="6604"/>
    <lineage>
        <taxon>Eukaryota</taxon>
        <taxon>Metazoa</taxon>
        <taxon>Spiralia</taxon>
        <taxon>Lophotrochozoa</taxon>
        <taxon>Mollusca</taxon>
        <taxon>Bivalvia</taxon>
        <taxon>Autobranchia</taxon>
        <taxon>Heteroconchia</taxon>
        <taxon>Euheterodonta</taxon>
        <taxon>Imparidentia</taxon>
        <taxon>Neoheterodontei</taxon>
        <taxon>Myida</taxon>
        <taxon>Myoidea</taxon>
        <taxon>Myidae</taxon>
        <taxon>Mya</taxon>
    </lineage>
</organism>
<feature type="compositionally biased region" description="Low complexity" evidence="1">
    <location>
        <begin position="1069"/>
        <end position="1079"/>
    </location>
</feature>
<dbReference type="PANTHER" id="PTHR15721:SF2">
    <property type="entry name" value="PROTEIN TALPID3"/>
    <property type="match status" value="1"/>
</dbReference>
<evidence type="ECO:0000313" key="2">
    <source>
        <dbReference type="EMBL" id="WAR20188.1"/>
    </source>
</evidence>
<reference evidence="2" key="1">
    <citation type="submission" date="2022-11" db="EMBL/GenBank/DDBJ databases">
        <title>Centuries of genome instability and evolution in soft-shell clam transmissible cancer (bioRxiv).</title>
        <authorList>
            <person name="Hart S.F.M."/>
            <person name="Yonemitsu M.A."/>
            <person name="Giersch R.M."/>
            <person name="Beal B.F."/>
            <person name="Arriagada G."/>
            <person name="Davis B.W."/>
            <person name="Ostrander E.A."/>
            <person name="Goff S.P."/>
            <person name="Metzger M.J."/>
        </authorList>
    </citation>
    <scope>NUCLEOTIDE SEQUENCE</scope>
    <source>
        <strain evidence="2">MELC-2E11</strain>
        <tissue evidence="2">Siphon/mantle</tissue>
    </source>
</reference>
<feature type="region of interest" description="Disordered" evidence="1">
    <location>
        <begin position="587"/>
        <end position="832"/>
    </location>
</feature>
<feature type="compositionally biased region" description="Polar residues" evidence="1">
    <location>
        <begin position="995"/>
        <end position="1005"/>
    </location>
</feature>
<feature type="region of interest" description="Disordered" evidence="1">
    <location>
        <begin position="560"/>
        <end position="579"/>
    </location>
</feature>
<sequence length="1260" mass="138979">MSFSQFNAPVLPGFKEAENILKQVQQNRGYLEANMESVMRARQEVEVYSLLEAVYNDSTDHEKARIKKLVDKSIQRLRREVEREVTDDVVISEIKKKSSNIVPGAVKMPDPVPVHKSGTRYGLRRGLAQPKEEPKPETKKPTAAKKPRIGFGSREPAHQRLSKPVHKGKSVFVDEEMMTRVYGKATYQKGRTTVKDPYLHFQNTAKQRPARNPPPIQTQHGVEKMSSKTQTGEGGVRQFYFNPATGSYIPIASTSQPAPIPGQLIPMAVPLGGPRMDPGLTADASTTNTPMTFNSSKVSQVTAAGNVAMVTIGVEDGKSRKMAPELGKQVLPAVDIDTDISETSVSTEYEPMPVMEAAQSPERKPQTPERKPKKHVQIVSPRGSPGKSPAKSHFEVIYHEDDTFEDEEDDVETAPGLQLPGYQPEEEPDVPYNGPAFPPKLPSNERQLTSDLIADDIRRRDLLQNQANEWLEQELMARIISEVYPLRDAEEPPAELSHVVSEGSEDSMAEEREKSMFVMESIGHRGMQLFVDTGVPVDNCVVDRLVNEVLQEKIRNMLGERPPVAGQGHEVKVTTQGQGPQWEELQDELDTEQVQPQTRQVVTPEPTPQATPRILSPGPMSPAYTPIPSPPPERSPRVVERVEPEFTAPIAPPPIMQQPLMEPESEPESSASYDIQEELNRLADKLQPYVDPASSVRSRHEVTTPPGSPKPELHPQEPTRPLTPPDFSPRLISEEPIIIQSTAQAGTSLDRSSSRLTKVGSPKSGTSPQVTELAEEELAEDQPKAVVFTVAETQTDKSSEPRPPRTPSPAKTRSRTPSESSYTGSSSSISDTFNECVSEGQWLINKSDGEMPDFPINQAAVRERMLRQSQRRVDISSASTWKDIDDVDLEDMNEMSRSEGEFLYKADFPPEKDPVLDLLARLQSAAPQYGMYNMSNRQVTDVLSTTGKSEGEVIRVSAAPRHFEEDQIYPERDESPARSKPKRSKSPKPTKSQRTRSPQGGATYSQREESPSPHRGTQSRPHHKRAPSPSFRAQSPTRVSFEDDMQQPPRSNSPTRGILKRSSTFEPQGSLRDSGRSLGSSGGRLTPGARQPQAKGMMMAGGRTTSPSKGPKHRPPQVGRSSELRGSGGRVRTSGEELKDSLENTGGSSYYNRNMTPDQMNMDALIQSGYLSQSFSQSEGGRQTASLRNSADVRGSRTSANGQSSLGYSYGTESSMSMSEIQRLATGGTGKLQMSLTLPTGQEESDLSEIDITDGDRLRF</sequence>
<evidence type="ECO:0000256" key="1">
    <source>
        <dbReference type="SAM" id="MobiDB-lite"/>
    </source>
</evidence>
<dbReference type="EMBL" id="CP111022">
    <property type="protein sequence ID" value="WAR20188.1"/>
    <property type="molecule type" value="Genomic_DNA"/>
</dbReference>
<protein>
    <submittedName>
        <fullName evidence="2">TALD3-like protein</fullName>
    </submittedName>
</protein>
<dbReference type="InterPro" id="IPR029246">
    <property type="entry name" value="TALPID3"/>
</dbReference>
<keyword evidence="3" id="KW-1185">Reference proteome</keyword>
<feature type="region of interest" description="Disordered" evidence="1">
    <location>
        <begin position="203"/>
        <end position="233"/>
    </location>
</feature>
<feature type="compositionally biased region" description="Polar residues" evidence="1">
    <location>
        <begin position="739"/>
        <end position="756"/>
    </location>
</feature>
<feature type="compositionally biased region" description="Basic and acidic residues" evidence="1">
    <location>
        <begin position="1133"/>
        <end position="1142"/>
    </location>
</feature>
<feature type="compositionally biased region" description="Basic and acidic residues" evidence="1">
    <location>
        <begin position="361"/>
        <end position="370"/>
    </location>
</feature>
<dbReference type="Proteomes" id="UP001164746">
    <property type="component" value="Chromosome 11"/>
</dbReference>
<accession>A0ABY7FDE0</accession>
<feature type="compositionally biased region" description="Low complexity" evidence="1">
    <location>
        <begin position="808"/>
        <end position="832"/>
    </location>
</feature>
<feature type="compositionally biased region" description="Polar residues" evidence="1">
    <location>
        <begin position="1232"/>
        <end position="1242"/>
    </location>
</feature>
<feature type="region of interest" description="Disordered" evidence="1">
    <location>
        <begin position="124"/>
        <end position="165"/>
    </location>
</feature>
<feature type="compositionally biased region" description="Low complexity" evidence="1">
    <location>
        <begin position="592"/>
        <end position="604"/>
    </location>
</feature>
<feature type="compositionally biased region" description="Acidic residues" evidence="1">
    <location>
        <begin position="1243"/>
        <end position="1253"/>
    </location>
</feature>
<feature type="region of interest" description="Disordered" evidence="1">
    <location>
        <begin position="1232"/>
        <end position="1260"/>
    </location>
</feature>
<name>A0ABY7FDE0_MYAAR</name>
<feature type="compositionally biased region" description="Basic residues" evidence="1">
    <location>
        <begin position="979"/>
        <end position="994"/>
    </location>
</feature>
<proteinExistence type="predicted"/>
<feature type="compositionally biased region" description="Basic and acidic residues" evidence="1">
    <location>
        <begin position="794"/>
        <end position="803"/>
    </location>
</feature>
<feature type="compositionally biased region" description="Basic and acidic residues" evidence="1">
    <location>
        <begin position="130"/>
        <end position="140"/>
    </location>
</feature>
<feature type="compositionally biased region" description="Basic and acidic residues" evidence="1">
    <location>
        <begin position="634"/>
        <end position="644"/>
    </location>
</feature>
<gene>
    <name evidence="2" type="ORF">MAR_002026</name>
</gene>
<feature type="compositionally biased region" description="Low complexity" evidence="1">
    <location>
        <begin position="657"/>
        <end position="672"/>
    </location>
</feature>
<dbReference type="Pfam" id="PF15324">
    <property type="entry name" value="TALPID3"/>
    <property type="match status" value="1"/>
</dbReference>
<feature type="region of interest" description="Disordered" evidence="1">
    <location>
        <begin position="943"/>
        <end position="1215"/>
    </location>
</feature>
<feature type="compositionally biased region" description="Polar residues" evidence="1">
    <location>
        <begin position="1169"/>
        <end position="1189"/>
    </location>
</feature>
<dbReference type="PANTHER" id="PTHR15721">
    <property type="entry name" value="KIAA0586 PROTEIN"/>
    <property type="match status" value="1"/>
</dbReference>
<feature type="compositionally biased region" description="Polar residues" evidence="1">
    <location>
        <begin position="1196"/>
        <end position="1215"/>
    </location>
</feature>
<feature type="compositionally biased region" description="Polar residues" evidence="1">
    <location>
        <begin position="1143"/>
        <end position="1159"/>
    </location>
</feature>